<dbReference type="Proteomes" id="UP001595833">
    <property type="component" value="Unassembled WGS sequence"/>
</dbReference>
<dbReference type="RefSeq" id="WP_344042840.1">
    <property type="nucleotide sequence ID" value="NZ_BAAAKE010000038.1"/>
</dbReference>
<proteinExistence type="predicted"/>
<gene>
    <name evidence="1" type="ORF">ACFPFM_09970</name>
</gene>
<organism evidence="1 2">
    <name type="scientific">Saccharothrix xinjiangensis</name>
    <dbReference type="NCBI Taxonomy" id="204798"/>
    <lineage>
        <taxon>Bacteria</taxon>
        <taxon>Bacillati</taxon>
        <taxon>Actinomycetota</taxon>
        <taxon>Actinomycetes</taxon>
        <taxon>Pseudonocardiales</taxon>
        <taxon>Pseudonocardiaceae</taxon>
        <taxon>Saccharothrix</taxon>
    </lineage>
</organism>
<protein>
    <submittedName>
        <fullName evidence="1">Uncharacterized protein</fullName>
    </submittedName>
</protein>
<accession>A0ABV9XUP4</accession>
<evidence type="ECO:0000313" key="2">
    <source>
        <dbReference type="Proteomes" id="UP001595833"/>
    </source>
</evidence>
<evidence type="ECO:0000313" key="1">
    <source>
        <dbReference type="EMBL" id="MFC5054083.1"/>
    </source>
</evidence>
<keyword evidence="2" id="KW-1185">Reference proteome</keyword>
<dbReference type="EMBL" id="JBHSJB010000007">
    <property type="protein sequence ID" value="MFC5054083.1"/>
    <property type="molecule type" value="Genomic_DNA"/>
</dbReference>
<comment type="caution">
    <text evidence="1">The sequence shown here is derived from an EMBL/GenBank/DDBJ whole genome shotgun (WGS) entry which is preliminary data.</text>
</comment>
<sequence length="44" mass="4840">MAPEWECFPFWVRIAEEVIADNCSVERVVVEFGAPSDLAAAIDG</sequence>
<reference evidence="2" key="1">
    <citation type="journal article" date="2019" name="Int. J. Syst. Evol. Microbiol.">
        <title>The Global Catalogue of Microorganisms (GCM) 10K type strain sequencing project: providing services to taxonomists for standard genome sequencing and annotation.</title>
        <authorList>
            <consortium name="The Broad Institute Genomics Platform"/>
            <consortium name="The Broad Institute Genome Sequencing Center for Infectious Disease"/>
            <person name="Wu L."/>
            <person name="Ma J."/>
        </authorList>
    </citation>
    <scope>NUCLEOTIDE SEQUENCE [LARGE SCALE GENOMIC DNA]</scope>
    <source>
        <strain evidence="2">KCTC 12848</strain>
    </source>
</reference>
<name>A0ABV9XUP4_9PSEU</name>